<dbReference type="STRING" id="1227490.C479_10215"/>
<evidence type="ECO:0000313" key="2">
    <source>
        <dbReference type="EMBL" id="ELZ09940.1"/>
    </source>
</evidence>
<keyword evidence="1" id="KW-0812">Transmembrane</keyword>
<keyword evidence="3" id="KW-1185">Reference proteome</keyword>
<gene>
    <name evidence="2" type="ORF">C479_10215</name>
</gene>
<name>M0BGG2_9EURY</name>
<evidence type="ECO:0000313" key="3">
    <source>
        <dbReference type="Proteomes" id="UP000011560"/>
    </source>
</evidence>
<organism evidence="2 3">
    <name type="scientific">Halovivax asiaticus JCM 14624</name>
    <dbReference type="NCBI Taxonomy" id="1227490"/>
    <lineage>
        <taxon>Archaea</taxon>
        <taxon>Methanobacteriati</taxon>
        <taxon>Methanobacteriota</taxon>
        <taxon>Stenosarchaea group</taxon>
        <taxon>Halobacteria</taxon>
        <taxon>Halobacteriales</taxon>
        <taxon>Natrialbaceae</taxon>
        <taxon>Halovivax</taxon>
    </lineage>
</organism>
<sequence length="81" mass="8840">MQPRIYEQLNYMADETRLESARADTRSCPGIGLLVAGSLLILVSIVFFDETSGTSWVWAGTVTVVILSLVALAFVCRSSSR</sequence>
<feature type="transmembrane region" description="Helical" evidence="1">
    <location>
        <begin position="54"/>
        <end position="76"/>
    </location>
</feature>
<dbReference type="EMBL" id="AOIQ01000016">
    <property type="protein sequence ID" value="ELZ09940.1"/>
    <property type="molecule type" value="Genomic_DNA"/>
</dbReference>
<keyword evidence="1" id="KW-1133">Transmembrane helix</keyword>
<evidence type="ECO:0000256" key="1">
    <source>
        <dbReference type="SAM" id="Phobius"/>
    </source>
</evidence>
<reference evidence="2 3" key="1">
    <citation type="journal article" date="2014" name="PLoS Genet.">
        <title>Phylogenetically driven sequencing of extremely halophilic archaea reveals strategies for static and dynamic osmo-response.</title>
        <authorList>
            <person name="Becker E.A."/>
            <person name="Seitzer P.M."/>
            <person name="Tritt A."/>
            <person name="Larsen D."/>
            <person name="Krusor M."/>
            <person name="Yao A.I."/>
            <person name="Wu D."/>
            <person name="Madern D."/>
            <person name="Eisen J.A."/>
            <person name="Darling A.E."/>
            <person name="Facciotti M.T."/>
        </authorList>
    </citation>
    <scope>NUCLEOTIDE SEQUENCE [LARGE SCALE GENOMIC DNA]</scope>
    <source>
        <strain evidence="2 3">JCM 14624</strain>
    </source>
</reference>
<proteinExistence type="predicted"/>
<protein>
    <submittedName>
        <fullName evidence="2">Uncharacterized protein</fullName>
    </submittedName>
</protein>
<dbReference type="Proteomes" id="UP000011560">
    <property type="component" value="Unassembled WGS sequence"/>
</dbReference>
<comment type="caution">
    <text evidence="2">The sequence shown here is derived from an EMBL/GenBank/DDBJ whole genome shotgun (WGS) entry which is preliminary data.</text>
</comment>
<feature type="transmembrane region" description="Helical" evidence="1">
    <location>
        <begin position="27"/>
        <end position="48"/>
    </location>
</feature>
<keyword evidence="1" id="KW-0472">Membrane</keyword>
<dbReference type="AlphaFoldDB" id="M0BGG2"/>
<accession>M0BGG2</accession>